<evidence type="ECO:0000256" key="10">
    <source>
        <dbReference type="SAM" id="MobiDB-lite"/>
    </source>
</evidence>
<evidence type="ECO:0000256" key="9">
    <source>
        <dbReference type="ARBA" id="ARBA00023242"/>
    </source>
</evidence>
<dbReference type="InterPro" id="IPR045207">
    <property type="entry name" value="RanBD_NUP50_plant"/>
</dbReference>
<evidence type="ECO:0000256" key="7">
    <source>
        <dbReference type="ARBA" id="ARBA00023010"/>
    </source>
</evidence>
<dbReference type="InterPro" id="IPR011993">
    <property type="entry name" value="PH-like_dom_sf"/>
</dbReference>
<evidence type="ECO:0000256" key="8">
    <source>
        <dbReference type="ARBA" id="ARBA00023132"/>
    </source>
</evidence>
<feature type="region of interest" description="Disordered" evidence="10">
    <location>
        <begin position="102"/>
        <end position="193"/>
    </location>
</feature>
<dbReference type="CDD" id="cd13169">
    <property type="entry name" value="RanBD_NUP50_plant"/>
    <property type="match status" value="1"/>
</dbReference>
<proteinExistence type="predicted"/>
<keyword evidence="5" id="KW-0653">Protein transport</keyword>
<evidence type="ECO:0000256" key="2">
    <source>
        <dbReference type="ARBA" id="ARBA00022448"/>
    </source>
</evidence>
<dbReference type="Gene3D" id="2.30.29.30">
    <property type="entry name" value="Pleckstrin-homology domain (PH domain)/Phosphotyrosine-binding domain (PTB)"/>
    <property type="match status" value="1"/>
</dbReference>
<dbReference type="PANTHER" id="PTHR23138">
    <property type="entry name" value="RAN BINDING PROTEIN"/>
    <property type="match status" value="1"/>
</dbReference>
<dbReference type="InterPro" id="IPR000156">
    <property type="entry name" value="Ran_bind_dom"/>
</dbReference>
<evidence type="ECO:0000256" key="5">
    <source>
        <dbReference type="ARBA" id="ARBA00022927"/>
    </source>
</evidence>
<dbReference type="InterPro" id="IPR045255">
    <property type="entry name" value="RanBP1-like"/>
</dbReference>
<dbReference type="EMBL" id="GDKF01006265">
    <property type="protein sequence ID" value="JAT72357.1"/>
    <property type="molecule type" value="Transcribed_RNA"/>
</dbReference>
<feature type="compositionally biased region" description="Low complexity" evidence="10">
    <location>
        <begin position="157"/>
        <end position="193"/>
    </location>
</feature>
<evidence type="ECO:0000256" key="1">
    <source>
        <dbReference type="ARBA" id="ARBA00004567"/>
    </source>
</evidence>
<protein>
    <recommendedName>
        <fullName evidence="11">RanBD1 domain-containing protein</fullName>
    </recommendedName>
</protein>
<keyword evidence="8" id="KW-0906">Nuclear pore complex</keyword>
<evidence type="ECO:0000256" key="4">
    <source>
        <dbReference type="ARBA" id="ARBA00022816"/>
    </source>
</evidence>
<feature type="region of interest" description="Disordered" evidence="10">
    <location>
        <begin position="257"/>
        <end position="289"/>
    </location>
</feature>
<dbReference type="GO" id="GO:0005643">
    <property type="term" value="C:nuclear pore"/>
    <property type="evidence" value="ECO:0007669"/>
    <property type="project" value="UniProtKB-SubCell"/>
</dbReference>
<keyword evidence="3" id="KW-0677">Repeat</keyword>
<sequence length="436" mass="43559">MSGKRPTDHLEPSAKKRGSDKQITKDEGEESAEEHEEPGTFQRASDEVLKQRKIIKARRPAQGPAGAAVTASPANPFAGIQLAPATENPFAGIQLAPAPVPAQTAAPSVGSGEDSQVQGDVEGAEDVATAVPDSALAEAPVTTAEASGTKETTPGSAAPEAPAVETAPVDAVASAAPTPEAQAAPSPAAPTPAVSSIFGGGLASASAGGGFGSLASKGTAPAFSFGAAFGGASGTGAAATPMFSFAGGSAPAFSFAAPSTAASPHSDKAASPGEQDSNGAPASPTFTPVASLPAEVPQATGEEDETTVFSGDGVLFEFDASKQWRERGSGEMRVNLGKESKQGRLVMRQRGNLRLLMNANLWPDMPAARMEGGKGVTFAVINAVSGEDGEAAGEGAPAPAREGQLSTFALRIRNPDVLAAFLMALEAHKAGAKPAE</sequence>
<dbReference type="Pfam" id="PF00638">
    <property type="entry name" value="Ran_BP1"/>
    <property type="match status" value="1"/>
</dbReference>
<keyword evidence="7" id="KW-0811">Translocation</keyword>
<comment type="subcellular location">
    <subcellularLocation>
        <location evidence="1">Nucleus</location>
        <location evidence="1">Nuclear pore complex</location>
    </subcellularLocation>
</comment>
<dbReference type="AlphaFoldDB" id="A0A1D1ZZL5"/>
<keyword evidence="9" id="KW-0539">Nucleus</keyword>
<dbReference type="GO" id="GO:0051028">
    <property type="term" value="P:mRNA transport"/>
    <property type="evidence" value="ECO:0007669"/>
    <property type="project" value="UniProtKB-KW"/>
</dbReference>
<evidence type="ECO:0000256" key="3">
    <source>
        <dbReference type="ARBA" id="ARBA00022737"/>
    </source>
</evidence>
<name>A0A1D1ZZL5_AUXPR</name>
<dbReference type="GO" id="GO:0015031">
    <property type="term" value="P:protein transport"/>
    <property type="evidence" value="ECO:0007669"/>
    <property type="project" value="UniProtKB-KW"/>
</dbReference>
<evidence type="ECO:0000313" key="12">
    <source>
        <dbReference type="EMBL" id="JAT72357.1"/>
    </source>
</evidence>
<feature type="compositionally biased region" description="Polar residues" evidence="10">
    <location>
        <begin position="144"/>
        <end position="155"/>
    </location>
</feature>
<dbReference type="PROSITE" id="PS50196">
    <property type="entry name" value="RANBD1"/>
    <property type="match status" value="1"/>
</dbReference>
<dbReference type="PANTHER" id="PTHR23138:SF142">
    <property type="entry name" value="RAN-BINDING PROTEIN 3B-RELATED"/>
    <property type="match status" value="1"/>
</dbReference>
<keyword evidence="2" id="KW-0813">Transport</keyword>
<feature type="compositionally biased region" description="Polar residues" evidence="10">
    <location>
        <begin position="274"/>
        <end position="288"/>
    </location>
</feature>
<keyword evidence="6" id="KW-0007">Acetylation</keyword>
<feature type="compositionally biased region" description="Basic and acidic residues" evidence="10">
    <location>
        <begin position="1"/>
        <end position="26"/>
    </location>
</feature>
<reference evidence="12" key="1">
    <citation type="submission" date="2015-08" db="EMBL/GenBank/DDBJ databases">
        <authorList>
            <person name="Babu N.S."/>
            <person name="Beckwith C.J."/>
            <person name="Beseler K.G."/>
            <person name="Brison A."/>
            <person name="Carone J.V."/>
            <person name="Caskin T.P."/>
            <person name="Diamond M."/>
            <person name="Durham M.E."/>
            <person name="Foxe J.M."/>
            <person name="Go M."/>
            <person name="Henderson B.A."/>
            <person name="Jones I.B."/>
            <person name="McGettigan J.A."/>
            <person name="Micheletti S.J."/>
            <person name="Nasrallah M.E."/>
            <person name="Ortiz D."/>
            <person name="Piller C.R."/>
            <person name="Privatt S.R."/>
            <person name="Schneider S.L."/>
            <person name="Sharp S."/>
            <person name="Smith T.C."/>
            <person name="Stanton J.D."/>
            <person name="Ullery H.E."/>
            <person name="Wilson R.J."/>
            <person name="Serrano M.G."/>
            <person name="Buck G."/>
            <person name="Lee V."/>
            <person name="Wang Y."/>
            <person name="Carvalho R."/>
            <person name="Voegtly L."/>
            <person name="Shi R."/>
            <person name="Duckworth R."/>
            <person name="Johnson A."/>
            <person name="Loviza R."/>
            <person name="Walstead R."/>
            <person name="Shah Z."/>
            <person name="Kiflezghi M."/>
            <person name="Wade K."/>
            <person name="Ball S.L."/>
            <person name="Bradley K.W."/>
            <person name="Asai D.J."/>
            <person name="Bowman C.A."/>
            <person name="Russell D.A."/>
            <person name="Pope W.H."/>
            <person name="Jacobs-Sera D."/>
            <person name="Hendrix R.W."/>
            <person name="Hatfull G.F."/>
        </authorList>
    </citation>
    <scope>NUCLEOTIDE SEQUENCE</scope>
</reference>
<feature type="compositionally biased region" description="Acidic residues" evidence="10">
    <location>
        <begin position="27"/>
        <end position="36"/>
    </location>
</feature>
<evidence type="ECO:0000259" key="11">
    <source>
        <dbReference type="PROSITE" id="PS50196"/>
    </source>
</evidence>
<dbReference type="SUPFAM" id="SSF50729">
    <property type="entry name" value="PH domain-like"/>
    <property type="match status" value="1"/>
</dbReference>
<keyword evidence="4" id="KW-0509">mRNA transport</keyword>
<evidence type="ECO:0000256" key="6">
    <source>
        <dbReference type="ARBA" id="ARBA00022990"/>
    </source>
</evidence>
<dbReference type="Pfam" id="PF08911">
    <property type="entry name" value="NUP50"/>
    <property type="match status" value="1"/>
</dbReference>
<organism evidence="12">
    <name type="scientific">Auxenochlorella protothecoides</name>
    <name type="common">Green microalga</name>
    <name type="synonym">Chlorella protothecoides</name>
    <dbReference type="NCBI Taxonomy" id="3075"/>
    <lineage>
        <taxon>Eukaryota</taxon>
        <taxon>Viridiplantae</taxon>
        <taxon>Chlorophyta</taxon>
        <taxon>core chlorophytes</taxon>
        <taxon>Trebouxiophyceae</taxon>
        <taxon>Chlorellales</taxon>
        <taxon>Chlorellaceae</taxon>
        <taxon>Auxenochlorella</taxon>
    </lineage>
</organism>
<gene>
    <name evidence="12" type="ORF">g.64675</name>
</gene>
<feature type="domain" description="RanBD1" evidence="11">
    <location>
        <begin position="285"/>
        <end position="426"/>
    </location>
</feature>
<dbReference type="SMART" id="SM00160">
    <property type="entry name" value="RanBD"/>
    <property type="match status" value="1"/>
</dbReference>
<feature type="region of interest" description="Disordered" evidence="10">
    <location>
        <begin position="1"/>
        <end position="73"/>
    </location>
</feature>
<accession>A0A1D1ZZL5</accession>
<dbReference type="InterPro" id="IPR015007">
    <property type="entry name" value="NUP2/50/61"/>
</dbReference>